<gene>
    <name evidence="2" type="ORF">HK439_25190</name>
</gene>
<feature type="chain" id="PRO_5037312169" description="Secreted protein" evidence="1">
    <location>
        <begin position="26"/>
        <end position="94"/>
    </location>
</feature>
<accession>A0A926S8I1</accession>
<evidence type="ECO:0000313" key="3">
    <source>
        <dbReference type="Proteomes" id="UP000598467"/>
    </source>
</evidence>
<dbReference type="AlphaFoldDB" id="A0A926S8I1"/>
<reference evidence="2" key="1">
    <citation type="submission" date="2020-05" db="EMBL/GenBank/DDBJ databases">
        <title>Identification of trans-AT polyketide cluster in two marine bacteria, producers of a novel glutaramide-containing polyketide sesbanimide D and analogs.</title>
        <authorList>
            <person name="Kacar D."/>
            <person name="Rodriguez P."/>
            <person name="Canedo L."/>
            <person name="Gonzalez E."/>
            <person name="Galan B."/>
            <person name="De La Calle F."/>
            <person name="Garcia J.L."/>
        </authorList>
    </citation>
    <scope>NUCLEOTIDE SEQUENCE</scope>
    <source>
        <strain evidence="2">PHM038</strain>
    </source>
</reference>
<protein>
    <recommendedName>
        <fullName evidence="4">Secreted protein</fullName>
    </recommendedName>
</protein>
<dbReference type="Proteomes" id="UP000598467">
    <property type="component" value="Unassembled WGS sequence"/>
</dbReference>
<organism evidence="2 3">
    <name type="scientific">Roseibium aggregatum</name>
    <dbReference type="NCBI Taxonomy" id="187304"/>
    <lineage>
        <taxon>Bacteria</taxon>
        <taxon>Pseudomonadati</taxon>
        <taxon>Pseudomonadota</taxon>
        <taxon>Alphaproteobacteria</taxon>
        <taxon>Hyphomicrobiales</taxon>
        <taxon>Stappiaceae</taxon>
        <taxon>Roseibium</taxon>
    </lineage>
</organism>
<comment type="caution">
    <text evidence="2">The sequence shown here is derived from an EMBL/GenBank/DDBJ whole genome shotgun (WGS) entry which is preliminary data.</text>
</comment>
<dbReference type="RefSeq" id="WP_190294255.1">
    <property type="nucleotide sequence ID" value="NZ_JABFCZ010000043.1"/>
</dbReference>
<evidence type="ECO:0000313" key="2">
    <source>
        <dbReference type="EMBL" id="MBD1549565.1"/>
    </source>
</evidence>
<evidence type="ECO:0008006" key="4">
    <source>
        <dbReference type="Google" id="ProtNLM"/>
    </source>
</evidence>
<sequence>MTNKSLKLSAAVITVALGMTLSVTASLIADEASSGDDAVQAAAETSVVTNRQAKADLSADLDDVKPMDVRCVSQARTTTCTGWPVAQGFQISGL</sequence>
<feature type="signal peptide" evidence="1">
    <location>
        <begin position="1"/>
        <end position="25"/>
    </location>
</feature>
<name>A0A926S8I1_9HYPH</name>
<evidence type="ECO:0000256" key="1">
    <source>
        <dbReference type="SAM" id="SignalP"/>
    </source>
</evidence>
<keyword evidence="1" id="KW-0732">Signal</keyword>
<proteinExistence type="predicted"/>
<dbReference type="EMBL" id="JABFCZ010000043">
    <property type="protein sequence ID" value="MBD1549565.1"/>
    <property type="molecule type" value="Genomic_DNA"/>
</dbReference>